<dbReference type="OrthoDB" id="19849at2"/>
<accession>A0A1D9GN98</accession>
<evidence type="ECO:0000313" key="2">
    <source>
        <dbReference type="Proteomes" id="UP000177445"/>
    </source>
</evidence>
<dbReference type="RefSeq" id="WP_070970733.1">
    <property type="nucleotide sequence ID" value="NZ_CP017715.1"/>
</dbReference>
<keyword evidence="2" id="KW-1185">Reference proteome</keyword>
<dbReference type="EMBL" id="CP017715">
    <property type="protein sequence ID" value="AOY88991.1"/>
    <property type="molecule type" value="Genomic_DNA"/>
</dbReference>
<evidence type="ECO:0000313" key="1">
    <source>
        <dbReference type="EMBL" id="AOY88991.1"/>
    </source>
</evidence>
<dbReference type="STRING" id="1874317.BKP64_12910"/>
<dbReference type="KEGG" id="msq:BKP64_12910"/>
<proteinExistence type="predicted"/>
<sequence length="60" mass="6540">MRSGWTVDAAIGTLIFADDARVNEREYAHEDPTQPVSGANYQGTYELSAWSASVQGSKSF</sequence>
<protein>
    <submittedName>
        <fullName evidence="1">Uncharacterized protein</fullName>
    </submittedName>
</protein>
<reference evidence="1 2" key="1">
    <citation type="submission" date="2016-10" db="EMBL/GenBank/DDBJ databases">
        <title>Marinobacter salinus sp. nov., a moderately halophilic bacterium isolated from a tidal flat environment.</title>
        <authorList>
            <person name="Park S.-J."/>
        </authorList>
    </citation>
    <scope>NUCLEOTIDE SEQUENCE [LARGE SCALE GENOMIC DNA]</scope>
    <source>
        <strain evidence="1 2">Hb8</strain>
    </source>
</reference>
<gene>
    <name evidence="1" type="ORF">BKP64_12910</name>
</gene>
<organism evidence="1 2">
    <name type="scientific">Marinobacter salinus</name>
    <dbReference type="NCBI Taxonomy" id="1874317"/>
    <lineage>
        <taxon>Bacteria</taxon>
        <taxon>Pseudomonadati</taxon>
        <taxon>Pseudomonadota</taxon>
        <taxon>Gammaproteobacteria</taxon>
        <taxon>Pseudomonadales</taxon>
        <taxon>Marinobacteraceae</taxon>
        <taxon>Marinobacter</taxon>
    </lineage>
</organism>
<dbReference type="Proteomes" id="UP000177445">
    <property type="component" value="Chromosome"/>
</dbReference>
<name>A0A1D9GN98_9GAMM</name>
<dbReference type="AlphaFoldDB" id="A0A1D9GN98"/>